<keyword evidence="3 6" id="KW-0808">Transferase</keyword>
<dbReference type="SFLD" id="SFLDS00005">
    <property type="entry name" value="Isoprenoid_Synthase_Type_I"/>
    <property type="match status" value="1"/>
</dbReference>
<dbReference type="Gene3D" id="1.10.600.10">
    <property type="entry name" value="Farnesyl Diphosphate Synthase"/>
    <property type="match status" value="1"/>
</dbReference>
<evidence type="ECO:0000256" key="5">
    <source>
        <dbReference type="ARBA" id="ARBA00022842"/>
    </source>
</evidence>
<reference evidence="7" key="1">
    <citation type="submission" date="2019-01" db="EMBL/GenBank/DDBJ databases">
        <authorList>
            <consortium name="Genoscope - CEA"/>
            <person name="William W."/>
        </authorList>
    </citation>
    <scope>NUCLEOTIDE SEQUENCE</scope>
    <source>
        <strain evidence="7">CR-1</strain>
    </source>
</reference>
<dbReference type="GO" id="GO:0008299">
    <property type="term" value="P:isoprenoid biosynthetic process"/>
    <property type="evidence" value="ECO:0007669"/>
    <property type="project" value="InterPro"/>
</dbReference>
<comment type="similarity">
    <text evidence="2 6">Belongs to the FPP/GGPP synthase family.</text>
</comment>
<dbReference type="GO" id="GO:0004659">
    <property type="term" value="F:prenyltransferase activity"/>
    <property type="evidence" value="ECO:0007669"/>
    <property type="project" value="InterPro"/>
</dbReference>
<sequence>MSDLKKTILEMTRGDLEDIEAAIRENLTPNLEIVSEIAGHILFAGGKRLRPLLMTLSAKMCGARRYDPSFSTIFEYLHTATLLHDDLVDEAELRRGKPATHSIWGPAAAVLAGDFLLARSLSIAAKTKKSKVIAAIAQVTEEMAQGEIQQLTRKKALDLSEAEYMEIIERKTAAAFQGACLVSAVIAEASAEKKKALADFGRHLGIAFQMADDLLDYDQDAENLGKNPGADLREGKLTLPVIHALESASGEERAFMEDIIRKDAFSSEEFSALIRLLKRLNGISYTRDMAGAYAEKAKAALAVFGPSEPKKILFMIADYAIERNM</sequence>
<dbReference type="SUPFAM" id="SSF48576">
    <property type="entry name" value="Terpenoid synthases"/>
    <property type="match status" value="1"/>
</dbReference>
<dbReference type="PROSITE" id="PS00444">
    <property type="entry name" value="POLYPRENYL_SYNTHASE_2"/>
    <property type="match status" value="1"/>
</dbReference>
<organism evidence="7">
    <name type="scientific">uncultured Desulfobacteraceae bacterium</name>
    <dbReference type="NCBI Taxonomy" id="218296"/>
    <lineage>
        <taxon>Bacteria</taxon>
        <taxon>Pseudomonadati</taxon>
        <taxon>Thermodesulfobacteriota</taxon>
        <taxon>Desulfobacteria</taxon>
        <taxon>Desulfobacterales</taxon>
        <taxon>Desulfobacteraceae</taxon>
        <taxon>environmental samples</taxon>
    </lineage>
</organism>
<evidence type="ECO:0000256" key="1">
    <source>
        <dbReference type="ARBA" id="ARBA00001946"/>
    </source>
</evidence>
<dbReference type="GO" id="GO:0046872">
    <property type="term" value="F:metal ion binding"/>
    <property type="evidence" value="ECO:0007669"/>
    <property type="project" value="UniProtKB-KW"/>
</dbReference>
<dbReference type="PANTHER" id="PTHR12001:SF69">
    <property type="entry name" value="ALL TRANS-POLYPRENYL-DIPHOSPHATE SYNTHASE PDSS1"/>
    <property type="match status" value="1"/>
</dbReference>
<proteinExistence type="inferred from homology"/>
<gene>
    <name evidence="7" type="ORF">EPICR_20021</name>
</gene>
<protein>
    <submittedName>
        <fullName evidence="7">Polyprenyl synthetase</fullName>
    </submittedName>
</protein>
<evidence type="ECO:0000256" key="3">
    <source>
        <dbReference type="ARBA" id="ARBA00022679"/>
    </source>
</evidence>
<dbReference type="CDD" id="cd00685">
    <property type="entry name" value="Trans_IPPS_HT"/>
    <property type="match status" value="1"/>
</dbReference>
<name>A0A484HKZ5_9BACT</name>
<keyword evidence="5" id="KW-0460">Magnesium</keyword>
<evidence type="ECO:0000256" key="4">
    <source>
        <dbReference type="ARBA" id="ARBA00022723"/>
    </source>
</evidence>
<evidence type="ECO:0000256" key="2">
    <source>
        <dbReference type="ARBA" id="ARBA00006706"/>
    </source>
</evidence>
<dbReference type="InterPro" id="IPR008949">
    <property type="entry name" value="Isoprenoid_synthase_dom_sf"/>
</dbReference>
<dbReference type="InterPro" id="IPR000092">
    <property type="entry name" value="Polyprenyl_synt"/>
</dbReference>
<dbReference type="EMBL" id="CAACVI010000012">
    <property type="protein sequence ID" value="VEN73561.1"/>
    <property type="molecule type" value="Genomic_DNA"/>
</dbReference>
<comment type="cofactor">
    <cofactor evidence="1">
        <name>Mg(2+)</name>
        <dbReference type="ChEBI" id="CHEBI:18420"/>
    </cofactor>
</comment>
<dbReference type="PANTHER" id="PTHR12001">
    <property type="entry name" value="GERANYLGERANYL PYROPHOSPHATE SYNTHASE"/>
    <property type="match status" value="1"/>
</dbReference>
<dbReference type="PROSITE" id="PS00723">
    <property type="entry name" value="POLYPRENYL_SYNTHASE_1"/>
    <property type="match status" value="1"/>
</dbReference>
<dbReference type="Pfam" id="PF00348">
    <property type="entry name" value="polyprenyl_synt"/>
    <property type="match status" value="1"/>
</dbReference>
<evidence type="ECO:0000313" key="7">
    <source>
        <dbReference type="EMBL" id="VEN73561.1"/>
    </source>
</evidence>
<accession>A0A484HKZ5</accession>
<evidence type="ECO:0000256" key="6">
    <source>
        <dbReference type="RuleBase" id="RU004466"/>
    </source>
</evidence>
<keyword evidence="4" id="KW-0479">Metal-binding</keyword>
<dbReference type="InterPro" id="IPR033749">
    <property type="entry name" value="Polyprenyl_synt_CS"/>
</dbReference>
<dbReference type="AlphaFoldDB" id="A0A484HKZ5"/>